<dbReference type="AlphaFoldDB" id="A0A3P7H6D9"/>
<protein>
    <submittedName>
        <fullName evidence="1">Uncharacterized protein</fullName>
    </submittedName>
</protein>
<evidence type="ECO:0000313" key="1">
    <source>
        <dbReference type="EMBL" id="VDM29832.1"/>
    </source>
</evidence>
<sequence>MIEVIKAMRGADSDVYRTADVALKEIWNRLIEETHIVSSDHVSSIYCFILFFLNTTSRPYQDTCLFSIINFYDVFSINRQTER</sequence>
<dbReference type="EMBL" id="UYWY01006305">
    <property type="protein sequence ID" value="VDM29832.1"/>
    <property type="molecule type" value="Genomic_DNA"/>
</dbReference>
<reference evidence="1" key="1">
    <citation type="submission" date="2018-11" db="EMBL/GenBank/DDBJ databases">
        <authorList>
            <consortium name="Pathogen Informatics"/>
        </authorList>
    </citation>
    <scope>NUCLEOTIDE SEQUENCE [LARGE SCALE GENOMIC DNA]</scope>
</reference>
<organism evidence="1">
    <name type="scientific">Toxocara canis</name>
    <name type="common">Canine roundworm</name>
    <dbReference type="NCBI Taxonomy" id="6265"/>
    <lineage>
        <taxon>Eukaryota</taxon>
        <taxon>Metazoa</taxon>
        <taxon>Ecdysozoa</taxon>
        <taxon>Nematoda</taxon>
        <taxon>Chromadorea</taxon>
        <taxon>Rhabditida</taxon>
        <taxon>Spirurina</taxon>
        <taxon>Ascaridomorpha</taxon>
        <taxon>Ascaridoidea</taxon>
        <taxon>Toxocaridae</taxon>
        <taxon>Toxocara</taxon>
    </lineage>
</organism>
<accession>A0A3P7H6D9</accession>
<name>A0A3P7H6D9_TOXCA</name>
<proteinExistence type="predicted"/>
<gene>
    <name evidence="1" type="ORF">TCNE_LOCUS4115</name>
</gene>